<gene>
    <name evidence="2" type="ORF">SAZU_6618</name>
</gene>
<dbReference type="Proteomes" id="UP000053859">
    <property type="component" value="Unassembled WGS sequence"/>
</dbReference>
<accession>A0A0K8PUX6</accession>
<dbReference type="AlphaFoldDB" id="A0A0K8PUX6"/>
<evidence type="ECO:0000313" key="3">
    <source>
        <dbReference type="Proteomes" id="UP000053859"/>
    </source>
</evidence>
<dbReference type="EMBL" id="DF968383">
    <property type="protein sequence ID" value="GAP51745.1"/>
    <property type="molecule type" value="Genomic_DNA"/>
</dbReference>
<feature type="region of interest" description="Disordered" evidence="1">
    <location>
        <begin position="1"/>
        <end position="37"/>
    </location>
</feature>
<name>A0A0K8PUX6_STRAJ</name>
<proteinExistence type="predicted"/>
<sequence>MDRPLGNRQGRRSTTPLQPVLQPLESGPPFPPHDQLAVQRARVRQLRCAGHNLRERSPQLSAAF</sequence>
<protein>
    <submittedName>
        <fullName evidence="2">Ribonuclease VapC</fullName>
    </submittedName>
</protein>
<dbReference type="PATRIC" id="fig|146537.3.peg.6951"/>
<keyword evidence="3" id="KW-1185">Reference proteome</keyword>
<organism evidence="2 3">
    <name type="scientific">Streptomyces azureus</name>
    <dbReference type="NCBI Taxonomy" id="146537"/>
    <lineage>
        <taxon>Bacteria</taxon>
        <taxon>Bacillati</taxon>
        <taxon>Actinomycetota</taxon>
        <taxon>Actinomycetes</taxon>
        <taxon>Kitasatosporales</taxon>
        <taxon>Streptomycetaceae</taxon>
        <taxon>Streptomyces</taxon>
    </lineage>
</organism>
<evidence type="ECO:0000313" key="2">
    <source>
        <dbReference type="EMBL" id="GAP51745.1"/>
    </source>
</evidence>
<reference evidence="2" key="1">
    <citation type="journal article" date="2015" name="Genome Announc.">
        <title>Draft Genome Sequence of Thiostrepton-Producing Streptomyces azureus ATCC 14921.</title>
        <authorList>
            <person name="Sakihara K."/>
            <person name="Maeda J."/>
            <person name="Tashiro K."/>
            <person name="Fujino Y."/>
            <person name="Kuhara S."/>
            <person name="Ohshima T."/>
            <person name="Ogata S."/>
            <person name="Doi K."/>
        </authorList>
    </citation>
    <scope>NUCLEOTIDE SEQUENCE [LARGE SCALE GENOMIC DNA]</scope>
    <source>
        <strain evidence="2">ATCC14921</strain>
    </source>
</reference>
<evidence type="ECO:0000256" key="1">
    <source>
        <dbReference type="SAM" id="MobiDB-lite"/>
    </source>
</evidence>